<feature type="transmembrane region" description="Helical" evidence="6">
    <location>
        <begin position="29"/>
        <end position="49"/>
    </location>
</feature>
<keyword evidence="2 6" id="KW-0812">Transmembrane</keyword>
<name>A0A545AIT4_9ACTN</name>
<evidence type="ECO:0000256" key="1">
    <source>
        <dbReference type="ARBA" id="ARBA00004167"/>
    </source>
</evidence>
<organism evidence="7 8">
    <name type="scientific">Cryptosporangium phraense</name>
    <dbReference type="NCBI Taxonomy" id="2593070"/>
    <lineage>
        <taxon>Bacteria</taxon>
        <taxon>Bacillati</taxon>
        <taxon>Actinomycetota</taxon>
        <taxon>Actinomycetes</taxon>
        <taxon>Cryptosporangiales</taxon>
        <taxon>Cryptosporangiaceae</taxon>
        <taxon>Cryptosporangium</taxon>
    </lineage>
</organism>
<keyword evidence="8" id="KW-1185">Reference proteome</keyword>
<comment type="caution">
    <text evidence="7">The sequence shown here is derived from an EMBL/GenBank/DDBJ whole genome shotgun (WGS) entry which is preliminary data.</text>
</comment>
<protein>
    <recommendedName>
        <fullName evidence="9">Metalloprotease</fullName>
    </recommendedName>
</protein>
<evidence type="ECO:0000313" key="7">
    <source>
        <dbReference type="EMBL" id="TQS41231.1"/>
    </source>
</evidence>
<evidence type="ECO:0000256" key="3">
    <source>
        <dbReference type="ARBA" id="ARBA00022989"/>
    </source>
</evidence>
<dbReference type="PANTHER" id="PTHR30168">
    <property type="entry name" value="PUTATIVE MEMBRANE PROTEIN YPFJ"/>
    <property type="match status" value="1"/>
</dbReference>
<keyword evidence="4 6" id="KW-0472">Membrane</keyword>
<dbReference type="PANTHER" id="PTHR30168:SF0">
    <property type="entry name" value="INNER MEMBRANE PROTEIN"/>
    <property type="match status" value="1"/>
</dbReference>
<evidence type="ECO:0000256" key="4">
    <source>
        <dbReference type="ARBA" id="ARBA00023136"/>
    </source>
</evidence>
<proteinExistence type="predicted"/>
<comment type="subcellular location">
    <subcellularLocation>
        <location evidence="1">Membrane</location>
        <topology evidence="1">Single-pass membrane protein</topology>
    </subcellularLocation>
</comment>
<evidence type="ECO:0008006" key="9">
    <source>
        <dbReference type="Google" id="ProtNLM"/>
    </source>
</evidence>
<feature type="compositionally biased region" description="Polar residues" evidence="5">
    <location>
        <begin position="278"/>
        <end position="295"/>
    </location>
</feature>
<dbReference type="Proteomes" id="UP000317982">
    <property type="component" value="Unassembled WGS sequence"/>
</dbReference>
<sequence>MDFDDDANLDLSQVEDARGGGGGFGGGPIAIGGGALGLIVTVVLALLGYNTLGNDSSSSPAPSSTAGLAQTCATSNAQRFDHVECRQVAVFDDLRDYWGTQGTQALGAQYTDPKLRFFTQAVNTACGQASSAVGPFYCPGDQRIYIDLGFYDELAQRFGAPGEFAQAYVLAHEFGHHIQYLTGFEGEIRKLQQQNPSKENQYSIALELQADCYAGVWTKNASGGAESLVKSVSQEDVKSAIQAAGAVGDDRIQEQSGGGVNPETWTHGSAAQREKWFTTGQSSGDPKSCNTLNAA</sequence>
<dbReference type="GO" id="GO:0016020">
    <property type="term" value="C:membrane"/>
    <property type="evidence" value="ECO:0007669"/>
    <property type="project" value="UniProtKB-SubCell"/>
</dbReference>
<dbReference type="InterPro" id="IPR007343">
    <property type="entry name" value="Uncharacterised_pept_Zn_put"/>
</dbReference>
<dbReference type="AlphaFoldDB" id="A0A545AIT4"/>
<dbReference type="EMBL" id="VIRS01000028">
    <property type="protein sequence ID" value="TQS41231.1"/>
    <property type="molecule type" value="Genomic_DNA"/>
</dbReference>
<feature type="region of interest" description="Disordered" evidence="5">
    <location>
        <begin position="246"/>
        <end position="295"/>
    </location>
</feature>
<dbReference type="InParanoid" id="A0A545AIT4"/>
<evidence type="ECO:0000256" key="2">
    <source>
        <dbReference type="ARBA" id="ARBA00022692"/>
    </source>
</evidence>
<reference evidence="7 8" key="1">
    <citation type="submission" date="2019-07" db="EMBL/GenBank/DDBJ databases">
        <title>Cryptosporangium phraense sp. nov., isolated from plant litter.</title>
        <authorList>
            <person name="Suriyachadkun C."/>
        </authorList>
    </citation>
    <scope>NUCLEOTIDE SEQUENCE [LARGE SCALE GENOMIC DNA]</scope>
    <source>
        <strain evidence="7 8">A-T 5661</strain>
    </source>
</reference>
<dbReference type="RefSeq" id="WP_142708300.1">
    <property type="nucleotide sequence ID" value="NZ_VIRS01000028.1"/>
</dbReference>
<evidence type="ECO:0000256" key="6">
    <source>
        <dbReference type="SAM" id="Phobius"/>
    </source>
</evidence>
<dbReference type="OrthoDB" id="9774900at2"/>
<evidence type="ECO:0000313" key="8">
    <source>
        <dbReference type="Proteomes" id="UP000317982"/>
    </source>
</evidence>
<keyword evidence="3 6" id="KW-1133">Transmembrane helix</keyword>
<dbReference type="Pfam" id="PF04228">
    <property type="entry name" value="Zn_peptidase"/>
    <property type="match status" value="1"/>
</dbReference>
<evidence type="ECO:0000256" key="5">
    <source>
        <dbReference type="SAM" id="MobiDB-lite"/>
    </source>
</evidence>
<accession>A0A545AIT4</accession>
<gene>
    <name evidence="7" type="ORF">FL583_30385</name>
</gene>